<gene>
    <name evidence="5" type="primary">FOXL1</name>
    <name evidence="5" type="ORF">TNIN_133801</name>
</gene>
<accession>A0A8X7CAD2</accession>
<sequence>MAIRSTPDNRITLDGIYKFIMDRFPYYHDNKQGWQNSIRHNLSLNDCFLKVPRKRQTWERQLLDSEKQW</sequence>
<dbReference type="Proteomes" id="UP000886998">
    <property type="component" value="Unassembled WGS sequence"/>
</dbReference>
<dbReference type="GO" id="GO:0000978">
    <property type="term" value="F:RNA polymerase II cis-regulatory region sequence-specific DNA binding"/>
    <property type="evidence" value="ECO:0007669"/>
    <property type="project" value="TreeGrafter"/>
</dbReference>
<name>A0A8X7CAD2_9ARAC</name>
<evidence type="ECO:0000256" key="3">
    <source>
        <dbReference type="PROSITE-ProRule" id="PRU00089"/>
    </source>
</evidence>
<dbReference type="SMART" id="SM00339">
    <property type="entry name" value="FH"/>
    <property type="match status" value="1"/>
</dbReference>
<reference evidence="5" key="1">
    <citation type="submission" date="2020-08" db="EMBL/GenBank/DDBJ databases">
        <title>Multicomponent nature underlies the extraordinary mechanical properties of spider dragline silk.</title>
        <authorList>
            <person name="Kono N."/>
            <person name="Nakamura H."/>
            <person name="Mori M."/>
            <person name="Yoshida Y."/>
            <person name="Ohtoshi R."/>
            <person name="Malay A.D."/>
            <person name="Moran D.A.P."/>
            <person name="Tomita M."/>
            <person name="Numata K."/>
            <person name="Arakawa K."/>
        </authorList>
    </citation>
    <scope>NUCLEOTIDE SEQUENCE</scope>
</reference>
<keyword evidence="1 3" id="KW-0238">DNA-binding</keyword>
<comment type="caution">
    <text evidence="5">The sequence shown here is derived from an EMBL/GenBank/DDBJ whole genome shotgun (WGS) entry which is preliminary data.</text>
</comment>
<dbReference type="Gene3D" id="1.10.10.10">
    <property type="entry name" value="Winged helix-like DNA-binding domain superfamily/Winged helix DNA-binding domain"/>
    <property type="match status" value="1"/>
</dbReference>
<dbReference type="InterPro" id="IPR050211">
    <property type="entry name" value="FOX_domain-containing"/>
</dbReference>
<dbReference type="GO" id="GO:0000981">
    <property type="term" value="F:DNA-binding transcription factor activity, RNA polymerase II-specific"/>
    <property type="evidence" value="ECO:0007669"/>
    <property type="project" value="TreeGrafter"/>
</dbReference>
<evidence type="ECO:0000313" key="6">
    <source>
        <dbReference type="Proteomes" id="UP000886998"/>
    </source>
</evidence>
<dbReference type="InterPro" id="IPR001766">
    <property type="entry name" value="Fork_head_dom"/>
</dbReference>
<proteinExistence type="predicted"/>
<dbReference type="GO" id="GO:0030154">
    <property type="term" value="P:cell differentiation"/>
    <property type="evidence" value="ECO:0007669"/>
    <property type="project" value="TreeGrafter"/>
</dbReference>
<dbReference type="SUPFAM" id="SSF46785">
    <property type="entry name" value="Winged helix' DNA-binding domain"/>
    <property type="match status" value="1"/>
</dbReference>
<dbReference type="InterPro" id="IPR036390">
    <property type="entry name" value="WH_DNA-bd_sf"/>
</dbReference>
<keyword evidence="6" id="KW-1185">Reference proteome</keyword>
<organism evidence="5 6">
    <name type="scientific">Trichonephila inaurata madagascariensis</name>
    <dbReference type="NCBI Taxonomy" id="2747483"/>
    <lineage>
        <taxon>Eukaryota</taxon>
        <taxon>Metazoa</taxon>
        <taxon>Ecdysozoa</taxon>
        <taxon>Arthropoda</taxon>
        <taxon>Chelicerata</taxon>
        <taxon>Arachnida</taxon>
        <taxon>Araneae</taxon>
        <taxon>Araneomorphae</taxon>
        <taxon>Entelegynae</taxon>
        <taxon>Araneoidea</taxon>
        <taxon>Nephilidae</taxon>
        <taxon>Trichonephila</taxon>
        <taxon>Trichonephila inaurata</taxon>
    </lineage>
</organism>
<dbReference type="PANTHER" id="PTHR11829">
    <property type="entry name" value="FORKHEAD BOX PROTEIN"/>
    <property type="match status" value="1"/>
</dbReference>
<dbReference type="PROSITE" id="PS00658">
    <property type="entry name" value="FORK_HEAD_2"/>
    <property type="match status" value="1"/>
</dbReference>
<dbReference type="OrthoDB" id="5954824at2759"/>
<keyword evidence="2 3" id="KW-0539">Nucleus</keyword>
<feature type="DNA-binding region" description="Fork-head" evidence="3">
    <location>
        <begin position="1"/>
        <end position="69"/>
    </location>
</feature>
<evidence type="ECO:0000259" key="4">
    <source>
        <dbReference type="PROSITE" id="PS50039"/>
    </source>
</evidence>
<evidence type="ECO:0000313" key="5">
    <source>
        <dbReference type="EMBL" id="GFY63889.1"/>
    </source>
</evidence>
<dbReference type="PANTHER" id="PTHR11829:SF388">
    <property type="entry name" value="FORK HEAD DOMAIN-CONTAINING PROTEIN L1-RELATED"/>
    <property type="match status" value="1"/>
</dbReference>
<evidence type="ECO:0000256" key="1">
    <source>
        <dbReference type="ARBA" id="ARBA00023125"/>
    </source>
</evidence>
<evidence type="ECO:0000256" key="2">
    <source>
        <dbReference type="ARBA" id="ARBA00023242"/>
    </source>
</evidence>
<protein>
    <submittedName>
        <fullName evidence="5">Forkhead box protein L1</fullName>
    </submittedName>
</protein>
<dbReference type="Pfam" id="PF00250">
    <property type="entry name" value="Forkhead"/>
    <property type="match status" value="1"/>
</dbReference>
<dbReference type="InterPro" id="IPR030456">
    <property type="entry name" value="TF_fork_head_CS_2"/>
</dbReference>
<dbReference type="PRINTS" id="PR00053">
    <property type="entry name" value="FORKHEAD"/>
</dbReference>
<feature type="domain" description="Fork-head" evidence="4">
    <location>
        <begin position="1"/>
        <end position="69"/>
    </location>
</feature>
<comment type="subcellular location">
    <subcellularLocation>
        <location evidence="3">Nucleus</location>
    </subcellularLocation>
</comment>
<dbReference type="GO" id="GO:0009653">
    <property type="term" value="P:anatomical structure morphogenesis"/>
    <property type="evidence" value="ECO:0007669"/>
    <property type="project" value="TreeGrafter"/>
</dbReference>
<dbReference type="InterPro" id="IPR036388">
    <property type="entry name" value="WH-like_DNA-bd_sf"/>
</dbReference>
<dbReference type="EMBL" id="BMAV01014972">
    <property type="protein sequence ID" value="GFY63889.1"/>
    <property type="molecule type" value="Genomic_DNA"/>
</dbReference>
<dbReference type="PROSITE" id="PS50039">
    <property type="entry name" value="FORK_HEAD_3"/>
    <property type="match status" value="1"/>
</dbReference>
<dbReference type="GO" id="GO:0005634">
    <property type="term" value="C:nucleus"/>
    <property type="evidence" value="ECO:0007669"/>
    <property type="project" value="UniProtKB-SubCell"/>
</dbReference>
<dbReference type="AlphaFoldDB" id="A0A8X7CAD2"/>